<dbReference type="InterPro" id="IPR027417">
    <property type="entry name" value="P-loop_NTPase"/>
</dbReference>
<dbReference type="FunFam" id="3.40.50.300:FF:000019">
    <property type="entry name" value="Translation initiation factor IF-2"/>
    <property type="match status" value="1"/>
</dbReference>
<dbReference type="Pfam" id="PF04760">
    <property type="entry name" value="IF2_N"/>
    <property type="match status" value="1"/>
</dbReference>
<dbReference type="Pfam" id="PF22042">
    <property type="entry name" value="EF-G_D2"/>
    <property type="match status" value="1"/>
</dbReference>
<evidence type="ECO:0000256" key="1">
    <source>
        <dbReference type="ARBA" id="ARBA00007733"/>
    </source>
</evidence>
<feature type="compositionally biased region" description="Polar residues" evidence="9">
    <location>
        <begin position="186"/>
        <end position="198"/>
    </location>
</feature>
<dbReference type="Proteomes" id="UP000178735">
    <property type="component" value="Unassembled WGS sequence"/>
</dbReference>
<dbReference type="InterPro" id="IPR000795">
    <property type="entry name" value="T_Tr_GTP-bd_dom"/>
</dbReference>
<dbReference type="NCBIfam" id="TIGR00487">
    <property type="entry name" value="IF-2"/>
    <property type="match status" value="1"/>
</dbReference>
<evidence type="ECO:0000256" key="5">
    <source>
        <dbReference type="ARBA" id="ARBA00022917"/>
    </source>
</evidence>
<dbReference type="SUPFAM" id="SSF52540">
    <property type="entry name" value="P-loop containing nucleoside triphosphate hydrolases"/>
    <property type="match status" value="1"/>
</dbReference>
<proteinExistence type="inferred from homology"/>
<dbReference type="FunFam" id="2.40.30.10:FF:000008">
    <property type="entry name" value="Translation initiation factor IF-2"/>
    <property type="match status" value="1"/>
</dbReference>
<evidence type="ECO:0000256" key="6">
    <source>
        <dbReference type="ARBA" id="ARBA00023134"/>
    </source>
</evidence>
<feature type="binding site" evidence="7">
    <location>
        <begin position="330"/>
        <end position="337"/>
    </location>
    <ligand>
        <name>GTP</name>
        <dbReference type="ChEBI" id="CHEBI:37565"/>
    </ligand>
</feature>
<keyword evidence="7" id="KW-0963">Cytoplasm</keyword>
<reference evidence="11 12" key="1">
    <citation type="journal article" date="2016" name="Nat. Commun.">
        <title>Thousands of microbial genomes shed light on interconnected biogeochemical processes in an aquifer system.</title>
        <authorList>
            <person name="Anantharaman K."/>
            <person name="Brown C.T."/>
            <person name="Hug L.A."/>
            <person name="Sharon I."/>
            <person name="Castelle C.J."/>
            <person name="Probst A.J."/>
            <person name="Thomas B.C."/>
            <person name="Singh A."/>
            <person name="Wilkins M.J."/>
            <person name="Karaoz U."/>
            <person name="Brodie E.L."/>
            <person name="Williams K.H."/>
            <person name="Hubbard S.S."/>
            <person name="Banfield J.F."/>
        </authorList>
    </citation>
    <scope>NUCLEOTIDE SEQUENCE [LARGE SCALE GENOMIC DNA]</scope>
</reference>
<feature type="compositionally biased region" description="Basic and acidic residues" evidence="9">
    <location>
        <begin position="53"/>
        <end position="65"/>
    </location>
</feature>
<feature type="domain" description="Tr-type G" evidence="10">
    <location>
        <begin position="321"/>
        <end position="492"/>
    </location>
</feature>
<dbReference type="InterPro" id="IPR006847">
    <property type="entry name" value="IF2_N"/>
</dbReference>
<dbReference type="GO" id="GO:0005525">
    <property type="term" value="F:GTP binding"/>
    <property type="evidence" value="ECO:0007669"/>
    <property type="project" value="UniProtKB-KW"/>
</dbReference>
<comment type="similarity">
    <text evidence="1 7 8">Belongs to the TRAFAC class translation factor GTPase superfamily. Classic translation factor GTPase family. IF-2 subfamily.</text>
</comment>
<dbReference type="InterPro" id="IPR053905">
    <property type="entry name" value="EF-G-like_DII"/>
</dbReference>
<dbReference type="InterPro" id="IPR009000">
    <property type="entry name" value="Transl_B-barrel_sf"/>
</dbReference>
<dbReference type="InterPro" id="IPR000178">
    <property type="entry name" value="TF_IF2_bacterial-like"/>
</dbReference>
<dbReference type="SUPFAM" id="SSF52156">
    <property type="entry name" value="Initiation factor IF2/eIF5b, domain 3"/>
    <property type="match status" value="1"/>
</dbReference>
<dbReference type="GO" id="GO:0005829">
    <property type="term" value="C:cytosol"/>
    <property type="evidence" value="ECO:0007669"/>
    <property type="project" value="TreeGrafter"/>
</dbReference>
<name>A0A1F7WG03_9BACT</name>
<evidence type="ECO:0000256" key="7">
    <source>
        <dbReference type="HAMAP-Rule" id="MF_00100"/>
    </source>
</evidence>
<comment type="subcellular location">
    <subcellularLocation>
        <location evidence="7">Cytoplasm</location>
    </subcellularLocation>
</comment>
<dbReference type="PROSITE" id="PS51722">
    <property type="entry name" value="G_TR_2"/>
    <property type="match status" value="1"/>
</dbReference>
<keyword evidence="4 7" id="KW-0547">Nucleotide-binding</keyword>
<dbReference type="CDD" id="cd01887">
    <property type="entry name" value="IF2_eIF5B"/>
    <property type="match status" value="1"/>
</dbReference>
<dbReference type="Gene3D" id="3.40.50.300">
    <property type="entry name" value="P-loop containing nucleotide triphosphate hydrolases"/>
    <property type="match status" value="1"/>
</dbReference>
<dbReference type="FunFam" id="2.40.30.10:FF:000007">
    <property type="entry name" value="Translation initiation factor IF-2"/>
    <property type="match status" value="1"/>
</dbReference>
<feature type="binding site" evidence="7">
    <location>
        <begin position="432"/>
        <end position="435"/>
    </location>
    <ligand>
        <name>GTP</name>
        <dbReference type="ChEBI" id="CHEBI:37565"/>
    </ligand>
</feature>
<dbReference type="STRING" id="1817813.A2008_10910"/>
<dbReference type="Gene3D" id="1.10.10.2480">
    <property type="match status" value="1"/>
</dbReference>
<comment type="caution">
    <text evidence="7">Lacks conserved residue(s) required for the propagation of feature annotation.</text>
</comment>
<dbReference type="EMBL" id="MGFH01000228">
    <property type="protein sequence ID" value="OGM01720.1"/>
    <property type="molecule type" value="Genomic_DNA"/>
</dbReference>
<dbReference type="GO" id="GO:0003743">
    <property type="term" value="F:translation initiation factor activity"/>
    <property type="evidence" value="ECO:0007669"/>
    <property type="project" value="UniProtKB-UniRule"/>
</dbReference>
<dbReference type="SUPFAM" id="SSF50447">
    <property type="entry name" value="Translation proteins"/>
    <property type="match status" value="2"/>
</dbReference>
<keyword evidence="3 7" id="KW-0396">Initiation factor</keyword>
<dbReference type="AlphaFoldDB" id="A0A1F7WG03"/>
<comment type="function">
    <text evidence="7 8">One of the essential components for the initiation of protein synthesis. Protects formylmethionyl-tRNA from spontaneous hydrolysis and promotes its binding to the 30S ribosomal subunits. Also involved in the hydrolysis of GTP during the formation of the 70S ribosomal complex.</text>
</comment>
<evidence type="ECO:0000313" key="12">
    <source>
        <dbReference type="Proteomes" id="UP000178735"/>
    </source>
</evidence>
<dbReference type="PANTHER" id="PTHR43381">
    <property type="entry name" value="TRANSLATION INITIATION FACTOR IF-2-RELATED"/>
    <property type="match status" value="1"/>
</dbReference>
<feature type="binding site" evidence="7">
    <location>
        <begin position="378"/>
        <end position="382"/>
    </location>
    <ligand>
        <name>GTP</name>
        <dbReference type="ChEBI" id="CHEBI:37565"/>
    </ligand>
</feature>
<dbReference type="FunFam" id="3.40.50.10050:FF:000001">
    <property type="entry name" value="Translation initiation factor IF-2"/>
    <property type="match status" value="1"/>
</dbReference>
<gene>
    <name evidence="7" type="primary">infB</name>
    <name evidence="11" type="ORF">A2008_10910</name>
</gene>
<dbReference type="Gene3D" id="3.40.50.10050">
    <property type="entry name" value="Translation initiation factor IF- 2, domain 3"/>
    <property type="match status" value="1"/>
</dbReference>
<dbReference type="InterPro" id="IPR023115">
    <property type="entry name" value="TIF_IF2_dom3"/>
</dbReference>
<evidence type="ECO:0000313" key="11">
    <source>
        <dbReference type="EMBL" id="OGM01720.1"/>
    </source>
</evidence>
<dbReference type="PROSITE" id="PS01176">
    <property type="entry name" value="IF2"/>
    <property type="match status" value="1"/>
</dbReference>
<dbReference type="HAMAP" id="MF_00100_B">
    <property type="entry name" value="IF_2_B"/>
    <property type="match status" value="1"/>
</dbReference>
<evidence type="ECO:0000256" key="9">
    <source>
        <dbReference type="SAM" id="MobiDB-lite"/>
    </source>
</evidence>
<dbReference type="PANTHER" id="PTHR43381:SF5">
    <property type="entry name" value="TR-TYPE G DOMAIN-CONTAINING PROTEIN"/>
    <property type="match status" value="1"/>
</dbReference>
<evidence type="ECO:0000256" key="2">
    <source>
        <dbReference type="ARBA" id="ARBA00020675"/>
    </source>
</evidence>
<dbReference type="InterPro" id="IPR036925">
    <property type="entry name" value="TIF_IF2_dom3_sf"/>
</dbReference>
<evidence type="ECO:0000256" key="8">
    <source>
        <dbReference type="RuleBase" id="RU000644"/>
    </source>
</evidence>
<feature type="region of interest" description="Disordered" evidence="9">
    <location>
        <begin position="53"/>
        <end position="240"/>
    </location>
</feature>
<organism evidence="11 12">
    <name type="scientific">Candidatus Wallbacteria bacterium GWC2_49_35</name>
    <dbReference type="NCBI Taxonomy" id="1817813"/>
    <lineage>
        <taxon>Bacteria</taxon>
        <taxon>Candidatus Walliibacteriota</taxon>
    </lineage>
</organism>
<dbReference type="NCBIfam" id="TIGR00231">
    <property type="entry name" value="small_GTP"/>
    <property type="match status" value="1"/>
</dbReference>
<evidence type="ECO:0000259" key="10">
    <source>
        <dbReference type="PROSITE" id="PS51722"/>
    </source>
</evidence>
<keyword evidence="6 7" id="KW-0342">GTP-binding</keyword>
<dbReference type="Pfam" id="PF00009">
    <property type="entry name" value="GTP_EFTU"/>
    <property type="match status" value="1"/>
</dbReference>
<dbReference type="InterPro" id="IPR015760">
    <property type="entry name" value="TIF_IF2"/>
</dbReference>
<dbReference type="Gene3D" id="2.40.30.10">
    <property type="entry name" value="Translation factors"/>
    <property type="match status" value="2"/>
</dbReference>
<feature type="compositionally biased region" description="Pro residues" evidence="9">
    <location>
        <begin position="211"/>
        <end position="220"/>
    </location>
</feature>
<protein>
    <recommendedName>
        <fullName evidence="2 7">Translation initiation factor IF-2</fullName>
    </recommendedName>
</protein>
<dbReference type="CDD" id="cd03692">
    <property type="entry name" value="mtIF2_IVc"/>
    <property type="match status" value="1"/>
</dbReference>
<keyword evidence="5 7" id="KW-0648">Protein biosynthesis</keyword>
<dbReference type="GO" id="GO:0003924">
    <property type="term" value="F:GTPase activity"/>
    <property type="evidence" value="ECO:0007669"/>
    <property type="project" value="UniProtKB-UniRule"/>
</dbReference>
<dbReference type="CDD" id="cd03702">
    <property type="entry name" value="IF2_mtIF2_II"/>
    <property type="match status" value="1"/>
</dbReference>
<evidence type="ECO:0000256" key="3">
    <source>
        <dbReference type="ARBA" id="ARBA00022540"/>
    </source>
</evidence>
<dbReference type="InterPro" id="IPR005225">
    <property type="entry name" value="Small_GTP-bd"/>
</dbReference>
<accession>A0A1F7WG03</accession>
<sequence length="834" mass="91103">MSNKRIHEYSTEKNIPSKKIMEVLKNLGFDVKSHFKAMDSAMVEAFENYLKKEQGGATESKKEAVKPAPVKPAEPHQQPKPHVPAQQHHVPGPPKPQEPVKQHVPATPVKPQEPHQQPKPHVPAQQHHVPGPPKPQEPPKQHVPTATPVKPAEPQQPPKQHVTPAQQHVAPKQHVPAATPVKPAEPQQQPKQHVTPPQQHVPATPVKPAEPQQPPKPHVAPPAEKEIPKTAVSPEQPAEEKKVVTIEGPLSVKEVCDLFKLQRIDVIKKLMNFGIMNVNQRLPIEIVVKIAEEYKYSVKLLTAEAESQMAEEADDHSKMIARPPIVTIMGHVDHGKTSLLDAIRKTNVVESEDGGITQHIGAYQVDLPGSGMRITFLDTPGHEAFTQMRAHGSKVTDIAILVVSADDGVQPQTIEAIDHAIAAEIPIIVAINKIDKPGANIDNVKKQLTMHGLVPEDWGGDTVCVEVSAKQRINIDGLLEMILLVSEMRSLKADPTRKAMGAVIESRLDKGIGPVATVLIQKGTLQVGDAVIVGCTCGKIRGMANDRGTKIMKATPSMPVEITGLDEVPLAGDKLKVVTSEKVAREIAAHRQVAMREERMKLKKHISLSELFSEIQNGKVKDLNIIIKGDVAGSIVALSDSLKKLSNEKVRINIIHSNVGAITENDILLAAASNALIIGFRVRPSALAEKLAETEKVDVKVYRIIYDAIDQIQQAMVGMYDPTYKEVVLGRAEVKLVYKISHIGTIGGCQVKDGKITRDATIRIVRDGIEIYEGKLKSLKRFKDDAKEVTNGLECGIGMDKFNDIKEGDILEAFEMQEVKPSEPGAATASAQKK</sequence>
<dbReference type="Pfam" id="PF11987">
    <property type="entry name" value="IF-2"/>
    <property type="match status" value="1"/>
</dbReference>
<comment type="caution">
    <text evidence="11">The sequence shown here is derived from an EMBL/GenBank/DDBJ whole genome shotgun (WGS) entry which is preliminary data.</text>
</comment>
<evidence type="ECO:0000256" key="4">
    <source>
        <dbReference type="ARBA" id="ARBA00022741"/>
    </source>
</evidence>
<dbReference type="InterPro" id="IPR044145">
    <property type="entry name" value="IF2_II"/>
</dbReference>